<sequence>MPNLSFNDLLKLVSTGKRYDNFEAGENDDEDKGLEIERVVAKLSALVHYADIERPPKRADVSISVPNAGDHKSCNFKRFRKARQGRFNASLSSANLSCIVAGNADLVDFRQLS</sequence>
<proteinExistence type="predicted"/>
<evidence type="ECO:0000313" key="1">
    <source>
        <dbReference type="EMBL" id="RCN32318.1"/>
    </source>
</evidence>
<evidence type="ECO:0000313" key="2">
    <source>
        <dbReference type="Proteomes" id="UP000252519"/>
    </source>
</evidence>
<organism evidence="1 2">
    <name type="scientific">Ancylostoma caninum</name>
    <name type="common">Dog hookworm</name>
    <dbReference type="NCBI Taxonomy" id="29170"/>
    <lineage>
        <taxon>Eukaryota</taxon>
        <taxon>Metazoa</taxon>
        <taxon>Ecdysozoa</taxon>
        <taxon>Nematoda</taxon>
        <taxon>Chromadorea</taxon>
        <taxon>Rhabditida</taxon>
        <taxon>Rhabditina</taxon>
        <taxon>Rhabditomorpha</taxon>
        <taxon>Strongyloidea</taxon>
        <taxon>Ancylostomatidae</taxon>
        <taxon>Ancylostomatinae</taxon>
        <taxon>Ancylostoma</taxon>
    </lineage>
</organism>
<dbReference type="Proteomes" id="UP000252519">
    <property type="component" value="Unassembled WGS sequence"/>
</dbReference>
<dbReference type="STRING" id="29170.A0A368FLA2"/>
<comment type="caution">
    <text evidence="1">The sequence shown here is derived from an EMBL/GenBank/DDBJ whole genome shotgun (WGS) entry which is preliminary data.</text>
</comment>
<reference evidence="1 2" key="1">
    <citation type="submission" date="2014-10" db="EMBL/GenBank/DDBJ databases">
        <title>Draft genome of the hookworm Ancylostoma caninum.</title>
        <authorList>
            <person name="Mitreva M."/>
        </authorList>
    </citation>
    <scope>NUCLEOTIDE SEQUENCE [LARGE SCALE GENOMIC DNA]</scope>
    <source>
        <strain evidence="1 2">Baltimore</strain>
    </source>
</reference>
<dbReference type="AlphaFoldDB" id="A0A368FLA2"/>
<dbReference type="EMBL" id="JOJR01001116">
    <property type="protein sequence ID" value="RCN32318.1"/>
    <property type="molecule type" value="Genomic_DNA"/>
</dbReference>
<dbReference type="OrthoDB" id="552194at2759"/>
<keyword evidence="2" id="KW-1185">Reference proteome</keyword>
<accession>A0A368FLA2</accession>
<gene>
    <name evidence="1" type="ORF">ANCCAN_21876</name>
</gene>
<protein>
    <submittedName>
        <fullName evidence="1">Uncharacterized protein</fullName>
    </submittedName>
</protein>
<name>A0A368FLA2_ANCCA</name>